<evidence type="ECO:0000313" key="3">
    <source>
        <dbReference type="Proteomes" id="UP000612855"/>
    </source>
</evidence>
<dbReference type="SUPFAM" id="SSF55781">
    <property type="entry name" value="GAF domain-like"/>
    <property type="match status" value="1"/>
</dbReference>
<dbReference type="EMBL" id="BMFJ01000001">
    <property type="protein sequence ID" value="GGE38069.1"/>
    <property type="molecule type" value="Genomic_DNA"/>
</dbReference>
<dbReference type="RefSeq" id="WP_229737574.1">
    <property type="nucleotide sequence ID" value="NZ_BMFJ01000001.1"/>
</dbReference>
<protein>
    <recommendedName>
        <fullName evidence="1">Histidine kinase/HSP90-like ATPase domain-containing protein</fullName>
    </recommendedName>
</protein>
<comment type="caution">
    <text evidence="2">The sequence shown here is derived from an EMBL/GenBank/DDBJ whole genome shotgun (WGS) entry which is preliminary data.</text>
</comment>
<dbReference type="Proteomes" id="UP000612855">
    <property type="component" value="Unassembled WGS sequence"/>
</dbReference>
<dbReference type="PANTHER" id="PTHR43102">
    <property type="entry name" value="SLR1143 PROTEIN"/>
    <property type="match status" value="1"/>
</dbReference>
<name>A0A917EI96_9RHOB</name>
<dbReference type="AlphaFoldDB" id="A0A917EI96"/>
<dbReference type="InterPro" id="IPR011495">
    <property type="entry name" value="Sig_transdc_His_kin_sub2_dim/P"/>
</dbReference>
<dbReference type="SMART" id="SM00387">
    <property type="entry name" value="HATPase_c"/>
    <property type="match status" value="1"/>
</dbReference>
<dbReference type="PANTHER" id="PTHR43102:SF2">
    <property type="entry name" value="GAF DOMAIN-CONTAINING PROTEIN"/>
    <property type="match status" value="1"/>
</dbReference>
<evidence type="ECO:0000259" key="1">
    <source>
        <dbReference type="SMART" id="SM00387"/>
    </source>
</evidence>
<dbReference type="Pfam" id="PF02518">
    <property type="entry name" value="HATPase_c"/>
    <property type="match status" value="1"/>
</dbReference>
<sequence length="371" mass="40046">MSVAAPHPRQQDRLRALHSYEILDSDREVEFDEIVKLAAATCGTAISVVNFIDAERQWFKAETGLGVRETPLATSICSHVILDSDFVEIRDTLTDPRMADNPLCCGDPGLRFYAGALLKTAEGLPLGTLCVLDYEPKVLTPLQRDTIRVLASQVMARLELRKSLRHAAVLRQEVDHRVKNSLQSLASLVRIMSQASDNADSARTLTTVQSRIEAVSRMHEVLYRTDAGPVIDLGDYARNLGHQFHLLAPENVTVKVDFPAISVTSAEAVAVGTLMNEFVANAFKHAFPDGRAGQVRVMADAPAADGSIVVTCADDGVGVVSDTAIGQQGLGMKIAEILSAELRGTLETVPAEVGLTLRLTFRSAVGQSHPA</sequence>
<keyword evidence="3" id="KW-1185">Reference proteome</keyword>
<evidence type="ECO:0000313" key="2">
    <source>
        <dbReference type="EMBL" id="GGE38069.1"/>
    </source>
</evidence>
<proteinExistence type="predicted"/>
<dbReference type="InterPro" id="IPR003594">
    <property type="entry name" value="HATPase_dom"/>
</dbReference>
<dbReference type="InterPro" id="IPR029016">
    <property type="entry name" value="GAF-like_dom_sf"/>
</dbReference>
<gene>
    <name evidence="2" type="ORF">GCM10011360_27330</name>
</gene>
<organism evidence="2 3">
    <name type="scientific">Primorskyibacter flagellatus</name>
    <dbReference type="NCBI Taxonomy" id="1387277"/>
    <lineage>
        <taxon>Bacteria</taxon>
        <taxon>Pseudomonadati</taxon>
        <taxon>Pseudomonadota</taxon>
        <taxon>Alphaproteobacteria</taxon>
        <taxon>Rhodobacterales</taxon>
        <taxon>Roseobacteraceae</taxon>
        <taxon>Primorskyibacter</taxon>
    </lineage>
</organism>
<dbReference type="Gene3D" id="3.30.450.40">
    <property type="match status" value="1"/>
</dbReference>
<dbReference type="InterPro" id="IPR036890">
    <property type="entry name" value="HATPase_C_sf"/>
</dbReference>
<dbReference type="SUPFAM" id="SSF55874">
    <property type="entry name" value="ATPase domain of HSP90 chaperone/DNA topoisomerase II/histidine kinase"/>
    <property type="match status" value="1"/>
</dbReference>
<feature type="domain" description="Histidine kinase/HSP90-like ATPase" evidence="1">
    <location>
        <begin position="266"/>
        <end position="361"/>
    </location>
</feature>
<accession>A0A917EI96</accession>
<dbReference type="Pfam" id="PF07568">
    <property type="entry name" value="HisKA_2"/>
    <property type="match status" value="1"/>
</dbReference>
<reference evidence="3" key="1">
    <citation type="journal article" date="2019" name="Int. J. Syst. Evol. Microbiol.">
        <title>The Global Catalogue of Microorganisms (GCM) 10K type strain sequencing project: providing services to taxonomists for standard genome sequencing and annotation.</title>
        <authorList>
            <consortium name="The Broad Institute Genomics Platform"/>
            <consortium name="The Broad Institute Genome Sequencing Center for Infectious Disease"/>
            <person name="Wu L."/>
            <person name="Ma J."/>
        </authorList>
    </citation>
    <scope>NUCLEOTIDE SEQUENCE [LARGE SCALE GENOMIC DNA]</scope>
    <source>
        <strain evidence="3">CGMCC 1.12664</strain>
    </source>
</reference>
<dbReference type="Gene3D" id="3.30.565.10">
    <property type="entry name" value="Histidine kinase-like ATPase, C-terminal domain"/>
    <property type="match status" value="1"/>
</dbReference>